<feature type="binding site" evidence="7">
    <location>
        <position position="12"/>
    </location>
    <ligand>
        <name>Zn(2+)</name>
        <dbReference type="ChEBI" id="CHEBI:29105"/>
    </ligand>
</feature>
<feature type="binding site" evidence="7">
    <location>
        <position position="10"/>
    </location>
    <ligand>
        <name>Zn(2+)</name>
        <dbReference type="ChEBI" id="CHEBI:29105"/>
    </ligand>
</feature>
<dbReference type="Proteomes" id="UP000001072">
    <property type="component" value="Unassembled WGS sequence"/>
</dbReference>
<comment type="catalytic activity">
    <reaction evidence="6 8">
        <text>hydrogencarbonate + H(+) = CO2 + H2O</text>
        <dbReference type="Rhea" id="RHEA:10748"/>
        <dbReference type="ChEBI" id="CHEBI:15377"/>
        <dbReference type="ChEBI" id="CHEBI:15378"/>
        <dbReference type="ChEBI" id="CHEBI:16526"/>
        <dbReference type="ChEBI" id="CHEBI:17544"/>
        <dbReference type="EC" id="4.2.1.1"/>
    </reaction>
</comment>
<comment type="similarity">
    <text evidence="1 8">Belongs to the beta-class carbonic anhydrase family.</text>
</comment>
<keyword evidence="4 7" id="KW-0862">Zinc</keyword>
<dbReference type="KEGG" id="mlr:MELLADRAFT_36338"/>
<dbReference type="STRING" id="747676.F4RNR6"/>
<comment type="function">
    <text evidence="8">Reversible hydration of carbon dioxide.</text>
</comment>
<dbReference type="GO" id="GO:0008270">
    <property type="term" value="F:zinc ion binding"/>
    <property type="evidence" value="ECO:0007669"/>
    <property type="project" value="UniProtKB-UniRule"/>
</dbReference>
<dbReference type="Pfam" id="PF00484">
    <property type="entry name" value="Pro_CA"/>
    <property type="match status" value="1"/>
</dbReference>
<dbReference type="VEuPathDB" id="FungiDB:MELLADRAFT_36338"/>
<evidence type="ECO:0000256" key="5">
    <source>
        <dbReference type="ARBA" id="ARBA00023239"/>
    </source>
</evidence>
<organism evidence="10">
    <name type="scientific">Melampsora larici-populina (strain 98AG31 / pathotype 3-4-7)</name>
    <name type="common">Poplar leaf rust fungus</name>
    <dbReference type="NCBI Taxonomy" id="747676"/>
    <lineage>
        <taxon>Eukaryota</taxon>
        <taxon>Fungi</taxon>
        <taxon>Dikarya</taxon>
        <taxon>Basidiomycota</taxon>
        <taxon>Pucciniomycotina</taxon>
        <taxon>Pucciniomycetes</taxon>
        <taxon>Pucciniales</taxon>
        <taxon>Melampsoraceae</taxon>
        <taxon>Melampsora</taxon>
    </lineage>
</organism>
<name>F4RNR6_MELLP</name>
<evidence type="ECO:0000256" key="7">
    <source>
        <dbReference type="PIRSR" id="PIRSR601765-1"/>
    </source>
</evidence>
<sequence length="165" mass="18489">QTPKLYWIGCSDSRVSETLLIEAELGEVFVERNIANLFKAEDARTSAGMEYAIHSLNVSHVVLVGHEGDVGEQAIVDWIAPIRQMAVDMLQRIGGTSAQRSPTAQEYRKQLSTLVELNVFQQARNILTSPVVKDAKRQGRSIWVYGWIYDIETGKIRQVLSESSL</sequence>
<comment type="cofactor">
    <cofactor evidence="7">
        <name>Zn(2+)</name>
        <dbReference type="ChEBI" id="CHEBI:29105"/>
    </cofactor>
    <text evidence="7">Binds 1 zinc ion per subunit.</text>
</comment>
<dbReference type="EMBL" id="GL883110">
    <property type="protein sequence ID" value="EGG06032.1"/>
    <property type="molecule type" value="Genomic_DNA"/>
</dbReference>
<evidence type="ECO:0000256" key="2">
    <source>
        <dbReference type="ARBA" id="ARBA00012925"/>
    </source>
</evidence>
<dbReference type="GeneID" id="18927543"/>
<dbReference type="PANTHER" id="PTHR11002">
    <property type="entry name" value="CARBONIC ANHYDRASE"/>
    <property type="match status" value="1"/>
</dbReference>
<dbReference type="eggNOG" id="KOG1578">
    <property type="taxonomic scope" value="Eukaryota"/>
</dbReference>
<dbReference type="GO" id="GO:0004089">
    <property type="term" value="F:carbonate dehydratase activity"/>
    <property type="evidence" value="ECO:0007669"/>
    <property type="project" value="UniProtKB-UniRule"/>
</dbReference>
<evidence type="ECO:0000256" key="3">
    <source>
        <dbReference type="ARBA" id="ARBA00022723"/>
    </source>
</evidence>
<proteinExistence type="inferred from homology"/>
<keyword evidence="5 8" id="KW-0456">Lyase</keyword>
<keyword evidence="3 7" id="KW-0479">Metal-binding</keyword>
<dbReference type="RefSeq" id="XP_007410683.1">
    <property type="nucleotide sequence ID" value="XM_007410621.1"/>
</dbReference>
<evidence type="ECO:0000256" key="8">
    <source>
        <dbReference type="RuleBase" id="RU003956"/>
    </source>
</evidence>
<dbReference type="EC" id="4.2.1.1" evidence="2 8"/>
<dbReference type="PANTHER" id="PTHR11002:SF76">
    <property type="entry name" value="CARBONIC ANHYDRASE"/>
    <property type="match status" value="1"/>
</dbReference>
<dbReference type="InParanoid" id="F4RNR6"/>
<feature type="binding site" evidence="7">
    <location>
        <position position="66"/>
    </location>
    <ligand>
        <name>Zn(2+)</name>
        <dbReference type="ChEBI" id="CHEBI:29105"/>
    </ligand>
</feature>
<evidence type="ECO:0000256" key="1">
    <source>
        <dbReference type="ARBA" id="ARBA00006217"/>
    </source>
</evidence>
<dbReference type="InterPro" id="IPR036874">
    <property type="entry name" value="Carbonic_anhydrase_sf"/>
</dbReference>
<keyword evidence="10" id="KW-1185">Reference proteome</keyword>
<dbReference type="GO" id="GO:0034599">
    <property type="term" value="P:cellular response to oxidative stress"/>
    <property type="evidence" value="ECO:0007669"/>
    <property type="project" value="TreeGrafter"/>
</dbReference>
<dbReference type="OrthoDB" id="10248475at2759"/>
<dbReference type="InterPro" id="IPR001765">
    <property type="entry name" value="Carbonic_anhydrase"/>
</dbReference>
<dbReference type="GO" id="GO:0071244">
    <property type="term" value="P:cellular response to carbon dioxide"/>
    <property type="evidence" value="ECO:0007669"/>
    <property type="project" value="TreeGrafter"/>
</dbReference>
<protein>
    <recommendedName>
        <fullName evidence="2 8">Carbonic anhydrase</fullName>
        <ecNumber evidence="2 8">4.2.1.1</ecNumber>
    </recommendedName>
    <alternativeName>
        <fullName evidence="8">Carbonate dehydratase</fullName>
    </alternativeName>
</protein>
<dbReference type="Gene3D" id="3.40.1050.10">
    <property type="entry name" value="Carbonic anhydrase"/>
    <property type="match status" value="1"/>
</dbReference>
<dbReference type="FunCoup" id="F4RNR6">
    <property type="interactions" value="238"/>
</dbReference>
<evidence type="ECO:0000256" key="6">
    <source>
        <dbReference type="ARBA" id="ARBA00048348"/>
    </source>
</evidence>
<evidence type="ECO:0000313" key="9">
    <source>
        <dbReference type="EMBL" id="EGG06032.1"/>
    </source>
</evidence>
<dbReference type="SMART" id="SM00947">
    <property type="entry name" value="Pro_CA"/>
    <property type="match status" value="1"/>
</dbReference>
<evidence type="ECO:0000256" key="4">
    <source>
        <dbReference type="ARBA" id="ARBA00022833"/>
    </source>
</evidence>
<feature type="non-terminal residue" evidence="9">
    <location>
        <position position="1"/>
    </location>
</feature>
<gene>
    <name evidence="9" type="ORF">MELLADRAFT_36338</name>
</gene>
<dbReference type="HOGENOM" id="CLU_053879_3_2_1"/>
<reference evidence="10" key="1">
    <citation type="journal article" date="2011" name="Proc. Natl. Acad. Sci. U.S.A.">
        <title>Obligate biotrophy features unraveled by the genomic analysis of rust fungi.</title>
        <authorList>
            <person name="Duplessis S."/>
            <person name="Cuomo C.A."/>
            <person name="Lin Y.-C."/>
            <person name="Aerts A."/>
            <person name="Tisserant E."/>
            <person name="Veneault-Fourrey C."/>
            <person name="Joly D.L."/>
            <person name="Hacquard S."/>
            <person name="Amselem J."/>
            <person name="Cantarel B.L."/>
            <person name="Chiu R."/>
            <person name="Coutinho P.M."/>
            <person name="Feau N."/>
            <person name="Field M."/>
            <person name="Frey P."/>
            <person name="Gelhaye E."/>
            <person name="Goldberg J."/>
            <person name="Grabherr M.G."/>
            <person name="Kodira C.D."/>
            <person name="Kohler A."/>
            <person name="Kuees U."/>
            <person name="Lindquist E.A."/>
            <person name="Lucas S.M."/>
            <person name="Mago R."/>
            <person name="Mauceli E."/>
            <person name="Morin E."/>
            <person name="Murat C."/>
            <person name="Pangilinan J.L."/>
            <person name="Park R."/>
            <person name="Pearson M."/>
            <person name="Quesneville H."/>
            <person name="Rouhier N."/>
            <person name="Sakthikumar S."/>
            <person name="Salamov A.A."/>
            <person name="Schmutz J."/>
            <person name="Selles B."/>
            <person name="Shapiro H."/>
            <person name="Tanguay P."/>
            <person name="Tuskan G.A."/>
            <person name="Henrissat B."/>
            <person name="Van de Peer Y."/>
            <person name="Rouze P."/>
            <person name="Ellis J.G."/>
            <person name="Dodds P.N."/>
            <person name="Schein J.E."/>
            <person name="Zhong S."/>
            <person name="Hamelin R.C."/>
            <person name="Grigoriev I.V."/>
            <person name="Szabo L.J."/>
            <person name="Martin F."/>
        </authorList>
    </citation>
    <scope>NUCLEOTIDE SEQUENCE [LARGE SCALE GENOMIC DNA]</scope>
    <source>
        <strain evidence="10">98AG31 / pathotype 3-4-7</strain>
    </source>
</reference>
<dbReference type="SUPFAM" id="SSF53056">
    <property type="entry name" value="beta-carbonic anhydrase, cab"/>
    <property type="match status" value="1"/>
</dbReference>
<evidence type="ECO:0000313" key="10">
    <source>
        <dbReference type="Proteomes" id="UP000001072"/>
    </source>
</evidence>
<dbReference type="AlphaFoldDB" id="F4RNR6"/>
<accession>F4RNR6</accession>